<dbReference type="InterPro" id="IPR024607">
    <property type="entry name" value="Sulfatase_CS"/>
</dbReference>
<dbReference type="InterPro" id="IPR017850">
    <property type="entry name" value="Alkaline_phosphatase_core_sf"/>
</dbReference>
<comment type="similarity">
    <text evidence="2">Belongs to the sulfatase family.</text>
</comment>
<dbReference type="PROSITE" id="PS51318">
    <property type="entry name" value="TAT"/>
    <property type="match status" value="1"/>
</dbReference>
<keyword evidence="4" id="KW-0732">Signal</keyword>
<reference evidence="9" key="1">
    <citation type="journal article" date="2019" name="Int. J. Syst. Evol. Microbiol.">
        <title>The Global Catalogue of Microorganisms (GCM) 10K type strain sequencing project: providing services to taxonomists for standard genome sequencing and annotation.</title>
        <authorList>
            <consortium name="The Broad Institute Genomics Platform"/>
            <consortium name="The Broad Institute Genome Sequencing Center for Infectious Disease"/>
            <person name="Wu L."/>
            <person name="Ma J."/>
        </authorList>
    </citation>
    <scope>NUCLEOTIDE SEQUENCE [LARGE SCALE GENOMIC DNA]</scope>
    <source>
        <strain evidence="9">JCM 18459</strain>
    </source>
</reference>
<name>A0ABP9PVH5_9ACTN</name>
<dbReference type="InterPro" id="IPR006311">
    <property type="entry name" value="TAT_signal"/>
</dbReference>
<dbReference type="EMBL" id="BAABKG010000004">
    <property type="protein sequence ID" value="GAA5152671.1"/>
    <property type="molecule type" value="Genomic_DNA"/>
</dbReference>
<evidence type="ECO:0000256" key="5">
    <source>
        <dbReference type="ARBA" id="ARBA00022801"/>
    </source>
</evidence>
<feature type="domain" description="Sulfatase N-terminal" evidence="7">
    <location>
        <begin position="52"/>
        <end position="367"/>
    </location>
</feature>
<dbReference type="PANTHER" id="PTHR42693">
    <property type="entry name" value="ARYLSULFATASE FAMILY MEMBER"/>
    <property type="match status" value="1"/>
</dbReference>
<keyword evidence="9" id="KW-1185">Reference proteome</keyword>
<dbReference type="PANTHER" id="PTHR42693:SF42">
    <property type="entry name" value="ARYLSULFATASE G"/>
    <property type="match status" value="1"/>
</dbReference>
<dbReference type="InterPro" id="IPR000917">
    <property type="entry name" value="Sulfatase_N"/>
</dbReference>
<dbReference type="PROSITE" id="PS00149">
    <property type="entry name" value="SULFATASE_2"/>
    <property type="match status" value="1"/>
</dbReference>
<organism evidence="8 9">
    <name type="scientific">Nocardioides marinquilinus</name>
    <dbReference type="NCBI Taxonomy" id="1210400"/>
    <lineage>
        <taxon>Bacteria</taxon>
        <taxon>Bacillati</taxon>
        <taxon>Actinomycetota</taxon>
        <taxon>Actinomycetes</taxon>
        <taxon>Propionibacteriales</taxon>
        <taxon>Nocardioidaceae</taxon>
        <taxon>Nocardioides</taxon>
    </lineage>
</organism>
<keyword evidence="3" id="KW-0479">Metal-binding</keyword>
<dbReference type="RefSeq" id="WP_345461095.1">
    <property type="nucleotide sequence ID" value="NZ_BAABKG010000004.1"/>
</dbReference>
<evidence type="ECO:0000313" key="8">
    <source>
        <dbReference type="EMBL" id="GAA5152671.1"/>
    </source>
</evidence>
<sequence>MTPTLPSPARPTRRGVLRGAAATGALGTVGALTLTAPASAAAARRPGARRPPNVVVVSIDDLGWDELGCYGNTFNETPHIDALAAAGVRFTQAYAAAPLCSPTRAALVTGRYPARVGITDFLRGPDAPSDTFLSPDVPTVPDHLGPLGYTTGLIGKWHLTETYRGEYAERPGNPFAHGFDEVVASEQLYIGDGDYVHPYGFMPALPAREPGEYLTDRLAQEAVDFVTRHAAEPFFVHLSNYAVHTRLDGKPELVAKYAAKPGADALPNRPQLAAMLESIDQQVGALVAALEALGIAEDTLLVVVSDNGGPYRDANAPLRGGKGELYEGGIRVPMVVSWPGRTGRPGRDVDVPASTVDLLPTALDLAGGRAHPGAFDGVSLAPVLTGAGRLRRETLFWVYPHHIGQSHPQAAVRDGDLKLVMHLRDGRCELFGLRDDPGETTDVSAERPHETRRLQRLLERHLREVDVLPPAPSRPAYPRTETLPGWDGYDVLTVAGTTATPVVEPDGDRVRVAADGAAHVLLRSPVAPRSDQVAVVLEPAAFDGAARQESLFVGLAAGPRDYLVLRYRHDLRRVGWDLRVAGELITAGAEPLQTLDGTVDLSGPGARYGFVLRGAQAAAWVDQGRGAGWEFLFRFDTAGAFDLADPALRATTRYAAGVRVDRSGVVLGRLTASSR</sequence>
<evidence type="ECO:0000259" key="7">
    <source>
        <dbReference type="Pfam" id="PF00884"/>
    </source>
</evidence>
<dbReference type="SUPFAM" id="SSF53649">
    <property type="entry name" value="Alkaline phosphatase-like"/>
    <property type="match status" value="1"/>
</dbReference>
<evidence type="ECO:0000256" key="6">
    <source>
        <dbReference type="ARBA" id="ARBA00022837"/>
    </source>
</evidence>
<comment type="cofactor">
    <cofactor evidence="1">
        <name>Ca(2+)</name>
        <dbReference type="ChEBI" id="CHEBI:29108"/>
    </cofactor>
</comment>
<dbReference type="Gene3D" id="3.30.1120.10">
    <property type="match status" value="1"/>
</dbReference>
<evidence type="ECO:0000256" key="3">
    <source>
        <dbReference type="ARBA" id="ARBA00022723"/>
    </source>
</evidence>
<dbReference type="PROSITE" id="PS00523">
    <property type="entry name" value="SULFATASE_1"/>
    <property type="match status" value="1"/>
</dbReference>
<dbReference type="Gene3D" id="3.40.720.10">
    <property type="entry name" value="Alkaline Phosphatase, subunit A"/>
    <property type="match status" value="1"/>
</dbReference>
<gene>
    <name evidence="8" type="ORF">GCM10023340_33360</name>
</gene>
<protein>
    <recommendedName>
        <fullName evidence="7">Sulfatase N-terminal domain-containing protein</fullName>
    </recommendedName>
</protein>
<proteinExistence type="inferred from homology"/>
<keyword evidence="6" id="KW-0106">Calcium</keyword>
<dbReference type="Pfam" id="PF00884">
    <property type="entry name" value="Sulfatase"/>
    <property type="match status" value="1"/>
</dbReference>
<keyword evidence="5" id="KW-0378">Hydrolase</keyword>
<dbReference type="Proteomes" id="UP001500221">
    <property type="component" value="Unassembled WGS sequence"/>
</dbReference>
<evidence type="ECO:0000313" key="9">
    <source>
        <dbReference type="Proteomes" id="UP001500221"/>
    </source>
</evidence>
<dbReference type="InterPro" id="IPR050738">
    <property type="entry name" value="Sulfatase"/>
</dbReference>
<evidence type="ECO:0000256" key="1">
    <source>
        <dbReference type="ARBA" id="ARBA00001913"/>
    </source>
</evidence>
<accession>A0ABP9PVH5</accession>
<evidence type="ECO:0000256" key="4">
    <source>
        <dbReference type="ARBA" id="ARBA00022729"/>
    </source>
</evidence>
<evidence type="ECO:0000256" key="2">
    <source>
        <dbReference type="ARBA" id="ARBA00008779"/>
    </source>
</evidence>
<comment type="caution">
    <text evidence="8">The sequence shown here is derived from an EMBL/GenBank/DDBJ whole genome shotgun (WGS) entry which is preliminary data.</text>
</comment>
<dbReference type="CDD" id="cd16144">
    <property type="entry name" value="ARS_like"/>
    <property type="match status" value="1"/>
</dbReference>